<dbReference type="KEGG" id="cre:CHLRE_09g393210v5"/>
<evidence type="ECO:0000313" key="2">
    <source>
        <dbReference type="Proteomes" id="UP000006906"/>
    </source>
</evidence>
<protein>
    <submittedName>
        <fullName evidence="1">Uncharacterized protein</fullName>
    </submittedName>
</protein>
<organism evidence="1 2">
    <name type="scientific">Chlamydomonas reinhardtii</name>
    <name type="common">Chlamydomonas smithii</name>
    <dbReference type="NCBI Taxonomy" id="3055"/>
    <lineage>
        <taxon>Eukaryota</taxon>
        <taxon>Viridiplantae</taxon>
        <taxon>Chlorophyta</taxon>
        <taxon>core chlorophytes</taxon>
        <taxon>Chlorophyceae</taxon>
        <taxon>CS clade</taxon>
        <taxon>Chlamydomonadales</taxon>
        <taxon>Chlamydomonadaceae</taxon>
        <taxon>Chlamydomonas</taxon>
    </lineage>
</organism>
<name>A0A2K3DEC0_CHLRE</name>
<accession>A0A2K3DEC0</accession>
<dbReference type="ExpressionAtlas" id="A0A2K3DEC0">
    <property type="expression patterns" value="baseline and differential"/>
</dbReference>
<dbReference type="InParanoid" id="A0A2K3DEC0"/>
<reference evidence="1 2" key="1">
    <citation type="journal article" date="2007" name="Science">
        <title>The Chlamydomonas genome reveals the evolution of key animal and plant functions.</title>
        <authorList>
            <person name="Merchant S.S."/>
            <person name="Prochnik S.E."/>
            <person name="Vallon O."/>
            <person name="Harris E.H."/>
            <person name="Karpowicz S.J."/>
            <person name="Witman G.B."/>
            <person name="Terry A."/>
            <person name="Salamov A."/>
            <person name="Fritz-Laylin L.K."/>
            <person name="Marechal-Drouard L."/>
            <person name="Marshall W.F."/>
            <person name="Qu L.H."/>
            <person name="Nelson D.R."/>
            <person name="Sanderfoot A.A."/>
            <person name="Spalding M.H."/>
            <person name="Kapitonov V.V."/>
            <person name="Ren Q."/>
            <person name="Ferris P."/>
            <person name="Lindquist E."/>
            <person name="Shapiro H."/>
            <person name="Lucas S.M."/>
            <person name="Grimwood J."/>
            <person name="Schmutz J."/>
            <person name="Cardol P."/>
            <person name="Cerutti H."/>
            <person name="Chanfreau G."/>
            <person name="Chen C.L."/>
            <person name="Cognat V."/>
            <person name="Croft M.T."/>
            <person name="Dent R."/>
            <person name="Dutcher S."/>
            <person name="Fernandez E."/>
            <person name="Fukuzawa H."/>
            <person name="Gonzalez-Ballester D."/>
            <person name="Gonzalez-Halphen D."/>
            <person name="Hallmann A."/>
            <person name="Hanikenne M."/>
            <person name="Hippler M."/>
            <person name="Inwood W."/>
            <person name="Jabbari K."/>
            <person name="Kalanon M."/>
            <person name="Kuras R."/>
            <person name="Lefebvre P.A."/>
            <person name="Lemaire S.D."/>
            <person name="Lobanov A.V."/>
            <person name="Lohr M."/>
            <person name="Manuell A."/>
            <person name="Meier I."/>
            <person name="Mets L."/>
            <person name="Mittag M."/>
            <person name="Mittelmeier T."/>
            <person name="Moroney J.V."/>
            <person name="Moseley J."/>
            <person name="Napoli C."/>
            <person name="Nedelcu A.M."/>
            <person name="Niyogi K."/>
            <person name="Novoselov S.V."/>
            <person name="Paulsen I.T."/>
            <person name="Pazour G."/>
            <person name="Purton S."/>
            <person name="Ral J.P."/>
            <person name="Riano-Pachon D.M."/>
            <person name="Riekhof W."/>
            <person name="Rymarquis L."/>
            <person name="Schroda M."/>
            <person name="Stern D."/>
            <person name="Umen J."/>
            <person name="Willows R."/>
            <person name="Wilson N."/>
            <person name="Zimmer S.L."/>
            <person name="Allmer J."/>
            <person name="Balk J."/>
            <person name="Bisova K."/>
            <person name="Chen C.J."/>
            <person name="Elias M."/>
            <person name="Gendler K."/>
            <person name="Hauser C."/>
            <person name="Lamb M.R."/>
            <person name="Ledford H."/>
            <person name="Long J.C."/>
            <person name="Minagawa J."/>
            <person name="Page M.D."/>
            <person name="Pan J."/>
            <person name="Pootakham W."/>
            <person name="Roje S."/>
            <person name="Rose A."/>
            <person name="Stahlberg E."/>
            <person name="Terauchi A.M."/>
            <person name="Yang P."/>
            <person name="Ball S."/>
            <person name="Bowler C."/>
            <person name="Dieckmann C.L."/>
            <person name="Gladyshev V.N."/>
            <person name="Green P."/>
            <person name="Jorgensen R."/>
            <person name="Mayfield S."/>
            <person name="Mueller-Roeber B."/>
            <person name="Rajamani S."/>
            <person name="Sayre R.T."/>
            <person name="Brokstein P."/>
            <person name="Dubchak I."/>
            <person name="Goodstein D."/>
            <person name="Hornick L."/>
            <person name="Huang Y.W."/>
            <person name="Jhaveri J."/>
            <person name="Luo Y."/>
            <person name="Martinez D."/>
            <person name="Ngau W.C."/>
            <person name="Otillar B."/>
            <person name="Poliakov A."/>
            <person name="Porter A."/>
            <person name="Szajkowski L."/>
            <person name="Werner G."/>
            <person name="Zhou K."/>
            <person name="Grigoriev I.V."/>
            <person name="Rokhsar D.S."/>
            <person name="Grossman A.R."/>
        </authorList>
    </citation>
    <scope>NUCLEOTIDE SEQUENCE [LARGE SCALE GENOMIC DNA]</scope>
    <source>
        <strain evidence="2">CC-503</strain>
    </source>
</reference>
<gene>
    <name evidence="1" type="ORF">CHLRE_09g393210v5</name>
</gene>
<proteinExistence type="predicted"/>
<dbReference type="Gramene" id="PNW78883">
    <property type="protein sequence ID" value="PNW78883"/>
    <property type="gene ID" value="CHLRE_09g393210v5"/>
</dbReference>
<evidence type="ECO:0000313" key="1">
    <source>
        <dbReference type="EMBL" id="PNW78883.1"/>
    </source>
</evidence>
<keyword evidence="2" id="KW-1185">Reference proteome</keyword>
<dbReference type="GeneID" id="5720268"/>
<dbReference type="PaxDb" id="3055-EDP02336"/>
<dbReference type="Proteomes" id="UP000006906">
    <property type="component" value="Chromosome 9"/>
</dbReference>
<dbReference type="RefSeq" id="XP_042921204.1">
    <property type="nucleotide sequence ID" value="XM_043065671.1"/>
</dbReference>
<sequence>MFRSAARCSLLLHRPALQLLSGAAGSAVGGVGPTIIGSSATPLAGSTGRPSSALSAICGNLPAGLANNLLSQARCFALIGMEDDDGL</sequence>
<dbReference type="EMBL" id="CM008970">
    <property type="protein sequence ID" value="PNW78883.1"/>
    <property type="molecule type" value="Genomic_DNA"/>
</dbReference>
<dbReference type="AlphaFoldDB" id="A0A2K3DEC0"/>